<name>A0A317X9H2_9EURO</name>
<feature type="region of interest" description="Disordered" evidence="3">
    <location>
        <begin position="94"/>
        <end position="113"/>
    </location>
</feature>
<sequence>MNASHSFHPFVPTPLDHSMPRLYVPQFLCFHTTTAESAVQHLHVGVHRLFKNLPFLAGEVVTNEDTGGVRVQSPSVSTRNIPYLAIQTRPDDYLPARQDAQSNPLDRDRKRTNLDASYSPLPVVLPPSQPQPIIRFQANILADGVLFAVTYHHAIMDGTGCGELLEMLAQCCSALSDEDVSLPTDSHTQEVFRQYISNLSPTTTTTTTTTNNNYKELYHPVMKSTDHIQHPPFALRTEQFTFPAKQITTLRDACNRLLPELTTTTTTTTTPLPQQTLSSNDILTALISLAITRTTTPIKPNTLTLTMSVNLRSRIHPTSLTHYLGTAITAVRVNIPINPTQPTLTLPTTTITTIPDLTSLTQTAHQIRTALNTLTRESIPNLITHIRERRHAGEDICLQMGDIVVSSWRHLSVYGIDFGPGLGKITGFEVQEGLMERLVVVLPRKRDGDGDGDWDVCITLSEHEMEGFRRDGLVRWVLGE</sequence>
<keyword evidence="1" id="KW-0808">Transferase</keyword>
<dbReference type="PANTHER" id="PTHR31896:SF64">
    <property type="entry name" value="TRICHOTHECENE 3-O-ACETYLTRANSFERASE"/>
    <property type="match status" value="1"/>
</dbReference>
<dbReference type="SUPFAM" id="SSF52777">
    <property type="entry name" value="CoA-dependent acyltransferases"/>
    <property type="match status" value="1"/>
</dbReference>
<dbReference type="InterPro" id="IPR023213">
    <property type="entry name" value="CAT-like_dom_sf"/>
</dbReference>
<reference evidence="4 5" key="1">
    <citation type="submission" date="2016-12" db="EMBL/GenBank/DDBJ databases">
        <title>The genomes of Aspergillus section Nigri reveals drivers in fungal speciation.</title>
        <authorList>
            <consortium name="DOE Joint Genome Institute"/>
            <person name="Vesth T.C."/>
            <person name="Nybo J."/>
            <person name="Theobald S."/>
            <person name="Brandl J."/>
            <person name="Frisvad J.C."/>
            <person name="Nielsen K.F."/>
            <person name="Lyhne E.K."/>
            <person name="Kogle M.E."/>
            <person name="Kuo A."/>
            <person name="Riley R."/>
            <person name="Clum A."/>
            <person name="Nolan M."/>
            <person name="Lipzen A."/>
            <person name="Salamov A."/>
            <person name="Henrissat B."/>
            <person name="Wiebenga A."/>
            <person name="De Vries R.P."/>
            <person name="Grigoriev I.V."/>
            <person name="Mortensen U.H."/>
            <person name="Andersen M.R."/>
            <person name="Baker S.E."/>
        </authorList>
    </citation>
    <scope>NUCLEOTIDE SEQUENCE [LARGE SCALE GENOMIC DNA]</scope>
    <source>
        <strain evidence="4 5">CBS 115572</strain>
    </source>
</reference>
<gene>
    <name evidence="4" type="ORF">BO94DRAFT_572749</name>
</gene>
<dbReference type="GeneID" id="37117078"/>
<dbReference type="Pfam" id="PF02458">
    <property type="entry name" value="Transferase"/>
    <property type="match status" value="1"/>
</dbReference>
<dbReference type="RefSeq" id="XP_025471028.1">
    <property type="nucleotide sequence ID" value="XM_025614935.1"/>
</dbReference>
<keyword evidence="2" id="KW-0012">Acyltransferase</keyword>
<dbReference type="OrthoDB" id="1862401at2759"/>
<dbReference type="Proteomes" id="UP000246702">
    <property type="component" value="Unassembled WGS sequence"/>
</dbReference>
<dbReference type="AlphaFoldDB" id="A0A317X9H2"/>
<evidence type="ECO:0000313" key="4">
    <source>
        <dbReference type="EMBL" id="PWY94267.1"/>
    </source>
</evidence>
<evidence type="ECO:0000313" key="5">
    <source>
        <dbReference type="Proteomes" id="UP000246702"/>
    </source>
</evidence>
<dbReference type="STRING" id="1450535.A0A317X9H2"/>
<evidence type="ECO:0000256" key="1">
    <source>
        <dbReference type="ARBA" id="ARBA00022679"/>
    </source>
</evidence>
<dbReference type="Gene3D" id="3.30.559.10">
    <property type="entry name" value="Chloramphenicol acetyltransferase-like domain"/>
    <property type="match status" value="2"/>
</dbReference>
<organism evidence="4 5">
    <name type="scientific">Aspergillus sclerotioniger CBS 115572</name>
    <dbReference type="NCBI Taxonomy" id="1450535"/>
    <lineage>
        <taxon>Eukaryota</taxon>
        <taxon>Fungi</taxon>
        <taxon>Dikarya</taxon>
        <taxon>Ascomycota</taxon>
        <taxon>Pezizomycotina</taxon>
        <taxon>Eurotiomycetes</taxon>
        <taxon>Eurotiomycetidae</taxon>
        <taxon>Eurotiales</taxon>
        <taxon>Aspergillaceae</taxon>
        <taxon>Aspergillus</taxon>
        <taxon>Aspergillus subgen. Circumdati</taxon>
    </lineage>
</organism>
<accession>A0A317X9H2</accession>
<evidence type="ECO:0000256" key="2">
    <source>
        <dbReference type="ARBA" id="ARBA00023315"/>
    </source>
</evidence>
<evidence type="ECO:0008006" key="6">
    <source>
        <dbReference type="Google" id="ProtNLM"/>
    </source>
</evidence>
<comment type="caution">
    <text evidence="4">The sequence shown here is derived from an EMBL/GenBank/DDBJ whole genome shotgun (WGS) entry which is preliminary data.</text>
</comment>
<dbReference type="EMBL" id="MSFK01000005">
    <property type="protein sequence ID" value="PWY94267.1"/>
    <property type="molecule type" value="Genomic_DNA"/>
</dbReference>
<keyword evidence="5" id="KW-1185">Reference proteome</keyword>
<proteinExistence type="predicted"/>
<evidence type="ECO:0000256" key="3">
    <source>
        <dbReference type="SAM" id="MobiDB-lite"/>
    </source>
</evidence>
<dbReference type="InterPro" id="IPR051283">
    <property type="entry name" value="Sec_Metabolite_Acyltrans"/>
</dbReference>
<dbReference type="PANTHER" id="PTHR31896">
    <property type="entry name" value="FAMILY REGULATORY PROTEIN, PUTATIVE (AFU_ORTHOLOGUE AFUA_3G14730)-RELATED"/>
    <property type="match status" value="1"/>
</dbReference>
<protein>
    <recommendedName>
        <fullName evidence="6">Transferase family protein</fullName>
    </recommendedName>
</protein>
<dbReference type="GO" id="GO:0016746">
    <property type="term" value="F:acyltransferase activity"/>
    <property type="evidence" value="ECO:0007669"/>
    <property type="project" value="UniProtKB-KW"/>
</dbReference>